<keyword evidence="9" id="KW-1185">Reference proteome</keyword>
<feature type="transmembrane region" description="Helical" evidence="7">
    <location>
        <begin position="84"/>
        <end position="102"/>
    </location>
</feature>
<reference evidence="8 9" key="1">
    <citation type="submission" date="2020-08" db="EMBL/GenBank/DDBJ databases">
        <title>Genomic Encyclopedia of Type Strains, Phase IV (KMG-IV): sequencing the most valuable type-strain genomes for metagenomic binning, comparative biology and taxonomic classification.</title>
        <authorList>
            <person name="Goeker M."/>
        </authorList>
    </citation>
    <scope>NUCLEOTIDE SEQUENCE [LARGE SCALE GENOMIC DNA]</scope>
    <source>
        <strain evidence="8 9">DSM 102189</strain>
    </source>
</reference>
<keyword evidence="5 7" id="KW-1133">Transmembrane helix</keyword>
<accession>A0A841L116</accession>
<name>A0A841L116_9SPHN</name>
<feature type="transmembrane region" description="Helical" evidence="7">
    <location>
        <begin position="235"/>
        <end position="252"/>
    </location>
</feature>
<sequence length="354" mass="35451">MPMQNNLPQGADLFGDIEPSPRVRARDNIPGLIVAGLATLAAAALASRYGAPLTLLALLIGLSLNFLSSDKRLAPGLGLAARELLRFAIVLIGARITFAQIGALGPEALAMVSVTVLATLGTGVVVARSLGLSPSRGVLAGGAVAICGGSAALALSATLGERRVSQSDVTLTLVGISIMSAAALMLYPVLALTLGLSDAQAGYFLGGSVHDVAQAVGAGYAFSEPAGETATIVKLARVALLAPVLALVGLAFPVRAEAGDEPDAKPAKAPLLPWFVVGFFVVAGINSLGFIPAVASTVAGNAATALLALSVAATAIRTPVADIMKAGPRPLIVIAASTLVTLALALGYAMLRID</sequence>
<comment type="subcellular location">
    <subcellularLocation>
        <location evidence="1">Cell membrane</location>
        <topology evidence="1">Multi-pass membrane protein</topology>
    </subcellularLocation>
</comment>
<comment type="caution">
    <text evidence="8">The sequence shown here is derived from an EMBL/GenBank/DDBJ whole genome shotgun (WGS) entry which is preliminary data.</text>
</comment>
<evidence type="ECO:0000256" key="1">
    <source>
        <dbReference type="ARBA" id="ARBA00004651"/>
    </source>
</evidence>
<evidence type="ECO:0000313" key="9">
    <source>
        <dbReference type="Proteomes" id="UP000538147"/>
    </source>
</evidence>
<dbReference type="PANTHER" id="PTHR30106:SF2">
    <property type="entry name" value="UPF0324 INNER MEMBRANE PROTEIN YEIH"/>
    <property type="match status" value="1"/>
</dbReference>
<evidence type="ECO:0000256" key="2">
    <source>
        <dbReference type="ARBA" id="ARBA00007977"/>
    </source>
</evidence>
<dbReference type="AlphaFoldDB" id="A0A841L116"/>
<comment type="similarity">
    <text evidence="2">Belongs to the UPF0324 family.</text>
</comment>
<evidence type="ECO:0000256" key="4">
    <source>
        <dbReference type="ARBA" id="ARBA00022692"/>
    </source>
</evidence>
<dbReference type="Pfam" id="PF03601">
    <property type="entry name" value="Cons_hypoth698"/>
    <property type="match status" value="1"/>
</dbReference>
<feature type="transmembrane region" description="Helical" evidence="7">
    <location>
        <begin position="138"/>
        <end position="159"/>
    </location>
</feature>
<evidence type="ECO:0000256" key="5">
    <source>
        <dbReference type="ARBA" id="ARBA00022989"/>
    </source>
</evidence>
<keyword evidence="6 7" id="KW-0472">Membrane</keyword>
<feature type="transmembrane region" description="Helical" evidence="7">
    <location>
        <begin position="298"/>
        <end position="316"/>
    </location>
</feature>
<feature type="transmembrane region" description="Helical" evidence="7">
    <location>
        <begin position="331"/>
        <end position="351"/>
    </location>
</feature>
<organism evidence="8 9">
    <name type="scientific">Polymorphobacter multimanifer</name>
    <dbReference type="NCBI Taxonomy" id="1070431"/>
    <lineage>
        <taxon>Bacteria</taxon>
        <taxon>Pseudomonadati</taxon>
        <taxon>Pseudomonadota</taxon>
        <taxon>Alphaproteobacteria</taxon>
        <taxon>Sphingomonadales</taxon>
        <taxon>Sphingosinicellaceae</taxon>
        <taxon>Polymorphobacter</taxon>
    </lineage>
</organism>
<feature type="transmembrane region" description="Helical" evidence="7">
    <location>
        <begin position="52"/>
        <end position="68"/>
    </location>
</feature>
<proteinExistence type="inferred from homology"/>
<dbReference type="InterPro" id="IPR018383">
    <property type="entry name" value="UPF0324_pro"/>
</dbReference>
<dbReference type="EMBL" id="JACIIV010000003">
    <property type="protein sequence ID" value="MBB6226367.1"/>
    <property type="molecule type" value="Genomic_DNA"/>
</dbReference>
<keyword evidence="3" id="KW-1003">Cell membrane</keyword>
<evidence type="ECO:0000256" key="3">
    <source>
        <dbReference type="ARBA" id="ARBA00022475"/>
    </source>
</evidence>
<feature type="transmembrane region" description="Helical" evidence="7">
    <location>
        <begin position="272"/>
        <end position="291"/>
    </location>
</feature>
<evidence type="ECO:0000256" key="6">
    <source>
        <dbReference type="ARBA" id="ARBA00023136"/>
    </source>
</evidence>
<protein>
    <submittedName>
        <fullName evidence="8">Putative integral membrane protein (TIGR00698 family)</fullName>
    </submittedName>
</protein>
<evidence type="ECO:0000313" key="8">
    <source>
        <dbReference type="EMBL" id="MBB6226367.1"/>
    </source>
</evidence>
<feature type="transmembrane region" description="Helical" evidence="7">
    <location>
        <begin position="29"/>
        <end position="46"/>
    </location>
</feature>
<keyword evidence="4 7" id="KW-0812">Transmembrane</keyword>
<evidence type="ECO:0000256" key="7">
    <source>
        <dbReference type="SAM" id="Phobius"/>
    </source>
</evidence>
<feature type="transmembrane region" description="Helical" evidence="7">
    <location>
        <begin position="171"/>
        <end position="196"/>
    </location>
</feature>
<gene>
    <name evidence="8" type="ORF">FHS79_000521</name>
</gene>
<dbReference type="RefSeq" id="WP_184194930.1">
    <property type="nucleotide sequence ID" value="NZ_BMOX01000089.1"/>
</dbReference>
<dbReference type="PANTHER" id="PTHR30106">
    <property type="entry name" value="INNER MEMBRANE PROTEIN YEIH-RELATED"/>
    <property type="match status" value="1"/>
</dbReference>
<dbReference type="GO" id="GO:0005886">
    <property type="term" value="C:plasma membrane"/>
    <property type="evidence" value="ECO:0007669"/>
    <property type="project" value="UniProtKB-SubCell"/>
</dbReference>
<feature type="transmembrane region" description="Helical" evidence="7">
    <location>
        <begin position="108"/>
        <end position="126"/>
    </location>
</feature>
<dbReference type="Proteomes" id="UP000538147">
    <property type="component" value="Unassembled WGS sequence"/>
</dbReference>